<gene>
    <name evidence="2" type="ORF">IAD49_03185</name>
</gene>
<reference evidence="2" key="2">
    <citation type="journal article" date="2021" name="PeerJ">
        <title>Extensive microbial diversity within the chicken gut microbiome revealed by metagenomics and culture.</title>
        <authorList>
            <person name="Gilroy R."/>
            <person name="Ravi A."/>
            <person name="Getino M."/>
            <person name="Pursley I."/>
            <person name="Horton D.L."/>
            <person name="Alikhan N.F."/>
            <person name="Baker D."/>
            <person name="Gharbi K."/>
            <person name="Hall N."/>
            <person name="Watson M."/>
            <person name="Adriaenssens E.M."/>
            <person name="Foster-Nyarko E."/>
            <person name="Jarju S."/>
            <person name="Secka A."/>
            <person name="Antonio M."/>
            <person name="Oren A."/>
            <person name="Chaudhuri R.R."/>
            <person name="La Ragione R."/>
            <person name="Hildebrand F."/>
            <person name="Pallen M.J."/>
        </authorList>
    </citation>
    <scope>NUCLEOTIDE SEQUENCE</scope>
    <source>
        <strain evidence="2">CHK197-8231</strain>
    </source>
</reference>
<dbReference type="Pfam" id="PF05050">
    <property type="entry name" value="Methyltransf_21"/>
    <property type="match status" value="1"/>
</dbReference>
<evidence type="ECO:0000313" key="3">
    <source>
        <dbReference type="Proteomes" id="UP000824087"/>
    </source>
</evidence>
<keyword evidence="2" id="KW-0808">Transferase</keyword>
<dbReference type="GO" id="GO:0032259">
    <property type="term" value="P:methylation"/>
    <property type="evidence" value="ECO:0007669"/>
    <property type="project" value="UniProtKB-KW"/>
</dbReference>
<sequence length="312" mass="36816">MNIIDRNFYQLIRFLNTQSEDMLFETIKRHYLNLSPELHQSLEDYFQKFDYWGSLNAEKNDFDHIHQRANVLFHHLDDFVHLYERLEDYRSKKLLFAILNNWYQFDFITLGSALEKNYSPYFDLDIVPTAEEEVFVDLGAYTGDTILDYLNVYGVDSYKKIYGYEITEETFQKLQKNLRFYPNIILKNNAVIDQNQTVFIEPSTVDASANTVRDYGATKIEAITLDEDIKEPITMLKMDIEGSEQKAILGAINHIKQDTPNLFLSVYHSFEDMWKIPHMIDEIKPGYQFYLRTHGNNIFATEVTLIAIYPKK</sequence>
<dbReference type="PANTHER" id="PTHR34203:SF15">
    <property type="entry name" value="SLL1173 PROTEIN"/>
    <property type="match status" value="1"/>
</dbReference>
<dbReference type="SUPFAM" id="SSF53335">
    <property type="entry name" value="S-adenosyl-L-methionine-dependent methyltransferases"/>
    <property type="match status" value="1"/>
</dbReference>
<dbReference type="PANTHER" id="PTHR34203">
    <property type="entry name" value="METHYLTRANSFERASE, FKBM FAMILY PROTEIN"/>
    <property type="match status" value="1"/>
</dbReference>
<dbReference type="InterPro" id="IPR029063">
    <property type="entry name" value="SAM-dependent_MTases_sf"/>
</dbReference>
<organism evidence="2 3">
    <name type="scientific">Candidatus Fimihabitans intestinipullorum</name>
    <dbReference type="NCBI Taxonomy" id="2840820"/>
    <lineage>
        <taxon>Bacteria</taxon>
        <taxon>Bacillati</taxon>
        <taxon>Mycoplasmatota</taxon>
        <taxon>Mycoplasmatota incertae sedis</taxon>
        <taxon>Candidatus Fimihabitans</taxon>
    </lineage>
</organism>
<comment type="caution">
    <text evidence="2">The sequence shown here is derived from an EMBL/GenBank/DDBJ whole genome shotgun (WGS) entry which is preliminary data.</text>
</comment>
<dbReference type="AlphaFoldDB" id="A0A9D1L3G0"/>
<dbReference type="GO" id="GO:0008168">
    <property type="term" value="F:methyltransferase activity"/>
    <property type="evidence" value="ECO:0007669"/>
    <property type="project" value="UniProtKB-KW"/>
</dbReference>
<evidence type="ECO:0000259" key="1">
    <source>
        <dbReference type="Pfam" id="PF05050"/>
    </source>
</evidence>
<accession>A0A9D1L3G0</accession>
<feature type="domain" description="Methyltransferase FkbM" evidence="1">
    <location>
        <begin position="137"/>
        <end position="283"/>
    </location>
</feature>
<evidence type="ECO:0000313" key="2">
    <source>
        <dbReference type="EMBL" id="HIU22566.1"/>
    </source>
</evidence>
<dbReference type="Proteomes" id="UP000824087">
    <property type="component" value="Unassembled WGS sequence"/>
</dbReference>
<protein>
    <submittedName>
        <fullName evidence="2">FkbM family methyltransferase</fullName>
    </submittedName>
</protein>
<reference evidence="2" key="1">
    <citation type="submission" date="2020-10" db="EMBL/GenBank/DDBJ databases">
        <authorList>
            <person name="Gilroy R."/>
        </authorList>
    </citation>
    <scope>NUCLEOTIDE SEQUENCE</scope>
    <source>
        <strain evidence="2">CHK197-8231</strain>
    </source>
</reference>
<dbReference type="NCBIfam" id="TIGR01444">
    <property type="entry name" value="fkbM_fam"/>
    <property type="match status" value="1"/>
</dbReference>
<dbReference type="EMBL" id="DVML01000019">
    <property type="protein sequence ID" value="HIU22566.1"/>
    <property type="molecule type" value="Genomic_DNA"/>
</dbReference>
<proteinExistence type="predicted"/>
<dbReference type="Gene3D" id="3.40.50.150">
    <property type="entry name" value="Vaccinia Virus protein VP39"/>
    <property type="match status" value="1"/>
</dbReference>
<keyword evidence="2" id="KW-0489">Methyltransferase</keyword>
<name>A0A9D1L3G0_9BACT</name>
<dbReference type="InterPro" id="IPR006342">
    <property type="entry name" value="FkbM_mtfrase"/>
</dbReference>
<dbReference type="InterPro" id="IPR052514">
    <property type="entry name" value="SAM-dependent_MTase"/>
</dbReference>